<evidence type="ECO:0000256" key="1">
    <source>
        <dbReference type="ARBA" id="ARBA00023002"/>
    </source>
</evidence>
<dbReference type="PRINTS" id="PR00081">
    <property type="entry name" value="GDHRDH"/>
</dbReference>
<dbReference type="SUPFAM" id="SSF51735">
    <property type="entry name" value="NAD(P)-binding Rossmann-fold domains"/>
    <property type="match status" value="1"/>
</dbReference>
<evidence type="ECO:0000313" key="3">
    <source>
        <dbReference type="Proteomes" id="UP001201873"/>
    </source>
</evidence>
<dbReference type="InterPro" id="IPR002347">
    <property type="entry name" value="SDR_fam"/>
</dbReference>
<reference evidence="2 3" key="1">
    <citation type="submission" date="2022-04" db="EMBL/GenBank/DDBJ databases">
        <title>Genome diversity in the genus Frankia.</title>
        <authorList>
            <person name="Carlos-Shanley C."/>
            <person name="Hahn D."/>
        </authorList>
    </citation>
    <scope>NUCLEOTIDE SEQUENCE [LARGE SCALE GENOMIC DNA]</scope>
    <source>
        <strain evidence="2 3">Ag45/Mut15</strain>
    </source>
</reference>
<dbReference type="EMBL" id="JALKFT010000003">
    <property type="protein sequence ID" value="MCK9875153.1"/>
    <property type="molecule type" value="Genomic_DNA"/>
</dbReference>
<proteinExistence type="predicted"/>
<keyword evidence="1" id="KW-0560">Oxidoreductase</keyword>
<dbReference type="InterPro" id="IPR052228">
    <property type="entry name" value="Sec_Metab_Biosynth_Oxidored"/>
</dbReference>
<dbReference type="Pfam" id="PF00106">
    <property type="entry name" value="adh_short"/>
    <property type="match status" value="1"/>
</dbReference>
<evidence type="ECO:0000313" key="2">
    <source>
        <dbReference type="EMBL" id="MCK9875153.1"/>
    </source>
</evidence>
<dbReference type="Proteomes" id="UP001201873">
    <property type="component" value="Unassembled WGS sequence"/>
</dbReference>
<comment type="caution">
    <text evidence="2">The sequence shown here is derived from an EMBL/GenBank/DDBJ whole genome shotgun (WGS) entry which is preliminary data.</text>
</comment>
<name>A0ABT0JUC7_9ACTN</name>
<gene>
    <name evidence="2" type="ORF">MXD59_05040</name>
</gene>
<dbReference type="RefSeq" id="WP_248823622.1">
    <property type="nucleotide sequence ID" value="NZ_JALKFT010000003.1"/>
</dbReference>
<dbReference type="PANTHER" id="PTHR47534">
    <property type="entry name" value="YALI0E05731P"/>
    <property type="match status" value="1"/>
</dbReference>
<dbReference type="Gene3D" id="3.40.50.720">
    <property type="entry name" value="NAD(P)-binding Rossmann-like Domain"/>
    <property type="match status" value="2"/>
</dbReference>
<keyword evidence="3" id="KW-1185">Reference proteome</keyword>
<protein>
    <submittedName>
        <fullName evidence="2">SDR family NAD(P)-dependent oxidoreductase</fullName>
    </submittedName>
</protein>
<dbReference type="InterPro" id="IPR036291">
    <property type="entry name" value="NAD(P)-bd_dom_sf"/>
</dbReference>
<organism evidence="2 3">
    <name type="scientific">Frankia umida</name>
    <dbReference type="NCBI Taxonomy" id="573489"/>
    <lineage>
        <taxon>Bacteria</taxon>
        <taxon>Bacillati</taxon>
        <taxon>Actinomycetota</taxon>
        <taxon>Actinomycetes</taxon>
        <taxon>Frankiales</taxon>
        <taxon>Frankiaceae</taxon>
        <taxon>Frankia</taxon>
    </lineage>
</organism>
<accession>A0ABT0JUC7</accession>
<sequence>MKTAVITGGTDGIGRGLAEHCLAAGYTVLVIGTNATKGKKIASLAARYHRSARTLTADGIESNFALFYLSRFLFSHGLVGSLRQAENPVVLNFGGAGLTTPIRWHDIQWETGYHGVRAMGQAGRLNDLLAVDFLDRHADSGIRYVINLPGVVATSFAGEYEYSAVTASQVEELRAIGRPVSQAVAEILPFLGPGGDRLTAVREGRRLALESNAWDLIEARRLRDLTQAVLADHDRRTS</sequence>
<dbReference type="PANTHER" id="PTHR47534:SF3">
    <property type="entry name" value="ALCOHOL DEHYDROGENASE-LIKE C-TERMINAL DOMAIN-CONTAINING PROTEIN"/>
    <property type="match status" value="1"/>
</dbReference>